<keyword evidence="4" id="KW-1185">Reference proteome</keyword>
<organism evidence="3 4">
    <name type="scientific">Streptomyces caelestis</name>
    <dbReference type="NCBI Taxonomy" id="36816"/>
    <lineage>
        <taxon>Bacteria</taxon>
        <taxon>Bacillati</taxon>
        <taxon>Actinomycetota</taxon>
        <taxon>Actinomycetes</taxon>
        <taxon>Kitasatosporales</taxon>
        <taxon>Streptomycetaceae</taxon>
        <taxon>Streptomyces</taxon>
    </lineage>
</organism>
<dbReference type="RefSeq" id="WP_184981068.1">
    <property type="nucleotide sequence ID" value="NZ_JACHNE010000001.1"/>
</dbReference>
<evidence type="ECO:0000256" key="2">
    <source>
        <dbReference type="SAM" id="Phobius"/>
    </source>
</evidence>
<dbReference type="AlphaFoldDB" id="A0A7W9H0E7"/>
<sequence>MNSKNGHHRMDGTGSMNERDDILDFPGADELTAAGAVAPPPAERITAVRDLMARLAERETTSTRAALAHDAVLPPAVARPDGPTAYPAPPRTPRVIGGAAHGPDGEKQSGTRNRRSRGPRRRRLLVAGAAVAVLAAGAVAYPVLDVGGKPASTASAATRFLNEMAEVSTEAPAPQGKYWMSHYWAKDGRATATVTVYSDRSGTTWIRHPSGKVTVSGHNTADWPVGERRLSWTEFDRLPTDPAALKAHFSKDAAQRFGEIMSLLAESPASPRLRSALFQIVADTPGVTMTQNVKDSQGRPGTVINLPRKVEIPKEKLGAEHAAASLTYVHGPYYFIDPETSRVLEQTSELGATPLIRTTYLKVGWTDRIG</sequence>
<dbReference type="EMBL" id="JACHNE010000001">
    <property type="protein sequence ID" value="MBB5793058.1"/>
    <property type="molecule type" value="Genomic_DNA"/>
</dbReference>
<gene>
    <name evidence="3" type="ORF">HDA41_001022</name>
</gene>
<protein>
    <recommendedName>
        <fullName evidence="5">CU044_5270 family protein</fullName>
    </recommendedName>
</protein>
<evidence type="ECO:0000313" key="4">
    <source>
        <dbReference type="Proteomes" id="UP000590647"/>
    </source>
</evidence>
<feature type="region of interest" description="Disordered" evidence="1">
    <location>
        <begin position="1"/>
        <end position="25"/>
    </location>
</feature>
<comment type="caution">
    <text evidence="3">The sequence shown here is derived from an EMBL/GenBank/DDBJ whole genome shotgun (WGS) entry which is preliminary data.</text>
</comment>
<accession>A0A7W9H0E7</accession>
<keyword evidence="2" id="KW-1133">Transmembrane helix</keyword>
<feature type="compositionally biased region" description="Basic residues" evidence="1">
    <location>
        <begin position="112"/>
        <end position="121"/>
    </location>
</feature>
<feature type="transmembrane region" description="Helical" evidence="2">
    <location>
        <begin position="124"/>
        <end position="144"/>
    </location>
</feature>
<evidence type="ECO:0000313" key="3">
    <source>
        <dbReference type="EMBL" id="MBB5793058.1"/>
    </source>
</evidence>
<proteinExistence type="predicted"/>
<keyword evidence="2" id="KW-0472">Membrane</keyword>
<evidence type="ECO:0000256" key="1">
    <source>
        <dbReference type="SAM" id="MobiDB-lite"/>
    </source>
</evidence>
<dbReference type="Proteomes" id="UP000590647">
    <property type="component" value="Unassembled WGS sequence"/>
</dbReference>
<name>A0A7W9H0E7_9ACTN</name>
<reference evidence="3 4" key="1">
    <citation type="submission" date="2020-08" db="EMBL/GenBank/DDBJ databases">
        <title>Sequencing the genomes of 1000 actinobacteria strains.</title>
        <authorList>
            <person name="Klenk H.-P."/>
        </authorList>
    </citation>
    <scope>NUCLEOTIDE SEQUENCE [LARGE SCALE GENOMIC DNA]</scope>
    <source>
        <strain evidence="3 4">DSM 40084</strain>
    </source>
</reference>
<keyword evidence="2" id="KW-0812">Transmembrane</keyword>
<evidence type="ECO:0008006" key="5">
    <source>
        <dbReference type="Google" id="ProtNLM"/>
    </source>
</evidence>
<feature type="region of interest" description="Disordered" evidence="1">
    <location>
        <begin position="73"/>
        <end position="121"/>
    </location>
</feature>